<dbReference type="HOGENOM" id="CLU_007994_1_0_1"/>
<evidence type="ECO:0000313" key="8">
    <source>
        <dbReference type="Proteomes" id="UP000008281"/>
    </source>
</evidence>
<feature type="region of interest" description="Disordered" evidence="5">
    <location>
        <begin position="418"/>
        <end position="542"/>
    </location>
</feature>
<dbReference type="PROSITE" id="PS50089">
    <property type="entry name" value="ZF_RING_2"/>
    <property type="match status" value="1"/>
</dbReference>
<accession>E3MQG4</accession>
<proteinExistence type="predicted"/>
<dbReference type="Pfam" id="PF25100">
    <property type="entry name" value="DUF7809"/>
    <property type="match status" value="1"/>
</dbReference>
<reference evidence="7" key="1">
    <citation type="submission" date="2007-07" db="EMBL/GenBank/DDBJ databases">
        <title>PCAP assembly of the Caenorhabditis remanei genome.</title>
        <authorList>
            <consortium name="The Caenorhabditis remanei Sequencing Consortium"/>
            <person name="Wilson R.K."/>
        </authorList>
    </citation>
    <scope>NUCLEOTIDE SEQUENCE [LARGE SCALE GENOMIC DNA]</scope>
    <source>
        <strain evidence="7">PB4641</strain>
    </source>
</reference>
<feature type="domain" description="RING-type" evidence="6">
    <location>
        <begin position="892"/>
        <end position="934"/>
    </location>
</feature>
<dbReference type="Proteomes" id="UP000008281">
    <property type="component" value="Unassembled WGS sequence"/>
</dbReference>
<gene>
    <name evidence="7" type="ORF">CRE_10344</name>
</gene>
<dbReference type="STRING" id="31234.E3MQG4"/>
<dbReference type="AlphaFoldDB" id="E3MQG4"/>
<dbReference type="PANTHER" id="PTHR21447">
    <property type="entry name" value="RING-TYPE DOMAIN-CONTAINING PROTEIN-RELATED"/>
    <property type="match status" value="1"/>
</dbReference>
<evidence type="ECO:0000256" key="4">
    <source>
        <dbReference type="SAM" id="Coils"/>
    </source>
</evidence>
<evidence type="ECO:0000256" key="3">
    <source>
        <dbReference type="PROSITE-ProRule" id="PRU00175"/>
    </source>
</evidence>
<organism evidence="8">
    <name type="scientific">Caenorhabditis remanei</name>
    <name type="common">Caenorhabditis vulgaris</name>
    <dbReference type="NCBI Taxonomy" id="31234"/>
    <lineage>
        <taxon>Eukaryota</taxon>
        <taxon>Metazoa</taxon>
        <taxon>Ecdysozoa</taxon>
        <taxon>Nematoda</taxon>
        <taxon>Chromadorea</taxon>
        <taxon>Rhabditida</taxon>
        <taxon>Rhabditina</taxon>
        <taxon>Rhabditomorpha</taxon>
        <taxon>Rhabditoidea</taxon>
        <taxon>Rhabditidae</taxon>
        <taxon>Peloderinae</taxon>
        <taxon>Caenorhabditis</taxon>
    </lineage>
</organism>
<dbReference type="Gene3D" id="3.30.40.10">
    <property type="entry name" value="Zinc/RING finger domain, C3HC4 (zinc finger)"/>
    <property type="match status" value="1"/>
</dbReference>
<name>E3MQG4_CAERE</name>
<dbReference type="Pfam" id="PF13639">
    <property type="entry name" value="zf-RING_2"/>
    <property type="match status" value="1"/>
</dbReference>
<dbReference type="InterPro" id="IPR056711">
    <property type="entry name" value="DUF7809"/>
</dbReference>
<dbReference type="InterPro" id="IPR013083">
    <property type="entry name" value="Znf_RING/FYVE/PHD"/>
</dbReference>
<dbReference type="PANTHER" id="PTHR21447:SF13">
    <property type="entry name" value="RING-TYPE DOMAIN-CONTAINING PROTEIN"/>
    <property type="match status" value="1"/>
</dbReference>
<keyword evidence="4" id="KW-0175">Coiled coil</keyword>
<evidence type="ECO:0000256" key="2">
    <source>
        <dbReference type="ARBA" id="ARBA00022833"/>
    </source>
</evidence>
<evidence type="ECO:0000313" key="7">
    <source>
        <dbReference type="EMBL" id="EFP06940.1"/>
    </source>
</evidence>
<feature type="compositionally biased region" description="Polar residues" evidence="5">
    <location>
        <begin position="455"/>
        <end position="474"/>
    </location>
</feature>
<keyword evidence="1 3" id="KW-0479">Metal-binding</keyword>
<feature type="coiled-coil region" evidence="4">
    <location>
        <begin position="551"/>
        <end position="684"/>
    </location>
</feature>
<dbReference type="InterPro" id="IPR001841">
    <property type="entry name" value="Znf_RING"/>
</dbReference>
<keyword evidence="8" id="KW-1185">Reference proteome</keyword>
<sequence length="947" mass="107039">MSNFTRFVAPPYHFDHDGAPLLSYLLARHRKRVIEYVSLEPELNYDKNSKVGPSVQHIQNILDNTDFMLRMYGSASELSENLKIYRNFLGNSEYFQDDAVSYCTTPTIYHSLKNEEYICKSDLFPYLQNLTLFTHKELSEDLFLPFITVYLKSKEKAMIGKESMEFVRFKPHVFEEIEKEFGRRMEIFGKTKLTNDPKTIKTIRLFEDGDYRFAILSEVCSAANIHYVDHGKFSYDLLHLEQIQSLIKEQFNTSIEFIRCPIRRAKHKAVPIKASNGFAVLAVDALFDVLRNFIFGSKLFQNGKKIEEIVSALFKELERGFTTNLLKKFLHSQNACGRVLTLNCYSCKADGKNTSATVPLTPSESPPNPPQDVVQEFLMIKRKNQKMEMISLNKDAKIENFSEILSILNAVTSGGILEKKSSKSTSSQKDSGVVSEQKSGKKAPKASEKPKSAPDSTKNQKATATSLDSESPASDTAVKPKKNQKKAPESAKNQKATSSASSSVDSESSKLLNSKKAPESAKNQKSSSEAPPPPKKESANCVKCYRTCEMLNETKKELKSTQNKLAMYEKKNLEMEKEKKKKNERILEEQKEKIAKLQKGLEAKNTEIEELNKGIEKKAQEIKAKRVENEKILERKRLELEGMAKEILNLKKIISQSTGISHENLELKNEISSLKNTNSSQKQSFLAEKSKLLERMGILETENHTLKQRSKELGGARILERTRENQRVHVGILKLKTENRTKERVIQQLMDRLANSVPIGTTSGIQNPIQNPLLQNPNPEDVTPPPYLQQYPDFETAQYPDAAPEAWDPYAPEYFPQEDVTPSESPFFLNNFCKVTSSRMTPDAPEFIPASRSIQTATPWFDAISSESATSSSSSAAAIQKSEKSESADSECPICLDEVASNEKKINCHQCKKRFHSHCASTWLRVKSECPACRGRLLDPNEFPTLS</sequence>
<keyword evidence="1 3" id="KW-0863">Zinc-finger</keyword>
<evidence type="ECO:0000259" key="6">
    <source>
        <dbReference type="PROSITE" id="PS50089"/>
    </source>
</evidence>
<feature type="compositionally biased region" description="Low complexity" evidence="5">
    <location>
        <begin position="490"/>
        <end position="510"/>
    </location>
</feature>
<dbReference type="GO" id="GO:0045121">
    <property type="term" value="C:membrane raft"/>
    <property type="evidence" value="ECO:0007669"/>
    <property type="project" value="TreeGrafter"/>
</dbReference>
<keyword evidence="2" id="KW-0862">Zinc</keyword>
<dbReference type="SUPFAM" id="SSF57850">
    <property type="entry name" value="RING/U-box"/>
    <property type="match status" value="1"/>
</dbReference>
<dbReference type="EMBL" id="DS268466">
    <property type="protein sequence ID" value="EFP06940.1"/>
    <property type="molecule type" value="Genomic_DNA"/>
</dbReference>
<evidence type="ECO:0000256" key="5">
    <source>
        <dbReference type="SAM" id="MobiDB-lite"/>
    </source>
</evidence>
<evidence type="ECO:0000256" key="1">
    <source>
        <dbReference type="ARBA" id="ARBA00022771"/>
    </source>
</evidence>
<dbReference type="GO" id="GO:0008270">
    <property type="term" value="F:zinc ion binding"/>
    <property type="evidence" value="ECO:0007669"/>
    <property type="project" value="UniProtKB-KW"/>
</dbReference>
<dbReference type="InParanoid" id="E3MQG4"/>
<dbReference type="GO" id="GO:0045087">
    <property type="term" value="P:innate immune response"/>
    <property type="evidence" value="ECO:0007669"/>
    <property type="project" value="TreeGrafter"/>
</dbReference>
<protein>
    <recommendedName>
        <fullName evidence="6">RING-type domain-containing protein</fullName>
    </recommendedName>
</protein>
<dbReference type="OrthoDB" id="8062037at2759"/>